<comment type="caution">
    <text evidence="4">The sequence shown here is derived from an EMBL/GenBank/DDBJ whole genome shotgun (WGS) entry which is preliminary data.</text>
</comment>
<proteinExistence type="predicted"/>
<sequence>MSLVPALLAAALLGAAPDSAVRRAASAQPAPPKVEGVHHGRRGELDVAPPRIEADVAIDGVLNEAAWSRAARLTGFSRFQPTDGEPATDSTEVLVWYSPTAIHFGVRAFAPAGTVNATLADRDRITGDDHVTILLSTFDDARQAVAFAVNPLGVQMDGTLVETGNISTGGMGNSGGAQAREGIDLSADFVFQSKGRVTPEGYEVEVRIPFKSLRYQPRDVQRWGINVLRRVTRLGAEDSWAPARRGRASFLAQGGRLTGLTDLRRGLVLDLTPVVTQRSEGRPVSGAPGGAWDYRVRRPDVGGNVRWGVTNNLTLNGTVHPDFSQVEADAAQVQFDPRSALFFAERRPFFLDGIEQFSVPNGIIYTRRIVQPAAAVKLTGKVAGTDVAVLSAVDDPGVPHGQPGRHPLYNIVRVQRDLGAQSRVGAVITDREADGGGFNRVAGLDTRVVFGKVYAVQGQLVASTTRPDAPDVEGVQEVRTGPLWQATFQRNGRRFGFRYSTSGIHPDFVAGSGFISRGNIARAAASHRVTFFNAPTSPIVSYGGDVVLDGTWKYDDFTAGREALEKKLHLNGNAQLRGGWSAGGSVLIEEFRYDPDLYARYYIPQPRAGNPAVMDTVPYVGTPSLPNLDYVLTLNTPQFRKFSGNAFVIWGQDENFYEWASSDILFVTLNGTIRPTERMRIDAAYQIQRFARVRDGSVVGQAQIPRLKLEYQIARPVFVRFVGQYVAFERDSLRDEGRTQAPVFFRTANGYVRAGAQRSNTFRGDVLFSYQPNPGTVFFAGYGSSASEPDPLRFGQLRRTTDGFFLKWSYLFRV</sequence>
<feature type="signal peptide" evidence="2">
    <location>
        <begin position="1"/>
        <end position="20"/>
    </location>
</feature>
<keyword evidence="2" id="KW-0732">Signal</keyword>
<dbReference type="InterPro" id="IPR045670">
    <property type="entry name" value="DUF5916"/>
</dbReference>
<feature type="region of interest" description="Disordered" evidence="1">
    <location>
        <begin position="23"/>
        <end position="46"/>
    </location>
</feature>
<evidence type="ECO:0000313" key="4">
    <source>
        <dbReference type="EMBL" id="GLC23614.1"/>
    </source>
</evidence>
<evidence type="ECO:0000313" key="5">
    <source>
        <dbReference type="Proteomes" id="UP001161325"/>
    </source>
</evidence>
<name>A0AA37PZG1_9BACT</name>
<organism evidence="4 5">
    <name type="scientific">Roseisolibacter agri</name>
    <dbReference type="NCBI Taxonomy" id="2014610"/>
    <lineage>
        <taxon>Bacteria</taxon>
        <taxon>Pseudomonadati</taxon>
        <taxon>Gemmatimonadota</taxon>
        <taxon>Gemmatimonadia</taxon>
        <taxon>Gemmatimonadales</taxon>
        <taxon>Gemmatimonadaceae</taxon>
        <taxon>Roseisolibacter</taxon>
    </lineage>
</organism>
<evidence type="ECO:0000259" key="3">
    <source>
        <dbReference type="Pfam" id="PF19313"/>
    </source>
</evidence>
<dbReference type="Pfam" id="PF19313">
    <property type="entry name" value="DUF5916"/>
    <property type="match status" value="1"/>
</dbReference>
<dbReference type="EMBL" id="BRXS01000001">
    <property type="protein sequence ID" value="GLC23614.1"/>
    <property type="molecule type" value="Genomic_DNA"/>
</dbReference>
<evidence type="ECO:0000256" key="1">
    <source>
        <dbReference type="SAM" id="MobiDB-lite"/>
    </source>
</evidence>
<dbReference type="SUPFAM" id="SSF49344">
    <property type="entry name" value="CBD9-like"/>
    <property type="match status" value="1"/>
</dbReference>
<accession>A0AA37PZG1</accession>
<dbReference type="RefSeq" id="WP_284348052.1">
    <property type="nucleotide sequence ID" value="NZ_BRXS01000001.1"/>
</dbReference>
<evidence type="ECO:0000256" key="2">
    <source>
        <dbReference type="SAM" id="SignalP"/>
    </source>
</evidence>
<feature type="compositionally biased region" description="Basic and acidic residues" evidence="1">
    <location>
        <begin position="35"/>
        <end position="45"/>
    </location>
</feature>
<dbReference type="AlphaFoldDB" id="A0AA37PZG1"/>
<gene>
    <name evidence="4" type="ORF">rosag_01270</name>
</gene>
<dbReference type="CDD" id="cd09618">
    <property type="entry name" value="CBM9_like_2"/>
    <property type="match status" value="1"/>
</dbReference>
<feature type="chain" id="PRO_5041368521" description="DUF5916 domain-containing protein" evidence="2">
    <location>
        <begin position="21"/>
        <end position="814"/>
    </location>
</feature>
<keyword evidence="5" id="KW-1185">Reference proteome</keyword>
<reference evidence="4" key="1">
    <citation type="submission" date="2022-08" db="EMBL/GenBank/DDBJ databases">
        <title>Draft genome sequencing of Roseisolibacter agri AW1220.</title>
        <authorList>
            <person name="Tobiishi Y."/>
            <person name="Tonouchi A."/>
        </authorList>
    </citation>
    <scope>NUCLEOTIDE SEQUENCE</scope>
    <source>
        <strain evidence="4">AW1220</strain>
    </source>
</reference>
<dbReference type="Gene3D" id="2.60.40.1190">
    <property type="match status" value="1"/>
</dbReference>
<dbReference type="Proteomes" id="UP001161325">
    <property type="component" value="Unassembled WGS sequence"/>
</dbReference>
<feature type="domain" description="DUF5916" evidence="3">
    <location>
        <begin position="300"/>
        <end position="371"/>
    </location>
</feature>
<protein>
    <recommendedName>
        <fullName evidence="3">DUF5916 domain-containing protein</fullName>
    </recommendedName>
</protein>